<keyword evidence="3" id="KW-1185">Reference proteome</keyword>
<evidence type="ECO:0000313" key="4">
    <source>
        <dbReference type="RefSeq" id="XP_022320518.1"/>
    </source>
</evidence>
<dbReference type="OrthoDB" id="6140847at2759"/>
<name>A0A8B8CZ50_CRAVI</name>
<protein>
    <submittedName>
        <fullName evidence="4 5">Uncharacterized protein LOC111122822 isoform X1</fullName>
    </submittedName>
    <submittedName>
        <fullName evidence="6 7">Uncharacterized protein LOC111123585 isoform X1</fullName>
    </submittedName>
</protein>
<feature type="region of interest" description="Disordered" evidence="2">
    <location>
        <begin position="305"/>
        <end position="326"/>
    </location>
</feature>
<dbReference type="RefSeq" id="XP_022320519.1">
    <property type="nucleotide sequence ID" value="XM_022464811.1"/>
</dbReference>
<dbReference type="KEGG" id="cvn:111122822"/>
<organism evidence="3 5">
    <name type="scientific">Crassostrea virginica</name>
    <name type="common">Eastern oyster</name>
    <dbReference type="NCBI Taxonomy" id="6565"/>
    <lineage>
        <taxon>Eukaryota</taxon>
        <taxon>Metazoa</taxon>
        <taxon>Spiralia</taxon>
        <taxon>Lophotrochozoa</taxon>
        <taxon>Mollusca</taxon>
        <taxon>Bivalvia</taxon>
        <taxon>Autobranchia</taxon>
        <taxon>Pteriomorphia</taxon>
        <taxon>Ostreida</taxon>
        <taxon>Ostreoidea</taxon>
        <taxon>Ostreidae</taxon>
        <taxon>Crassostrea</taxon>
    </lineage>
</organism>
<dbReference type="AlphaFoldDB" id="A0A8B8CZ50"/>
<keyword evidence="1" id="KW-0175">Coiled coil</keyword>
<gene>
    <name evidence="4 5" type="primary">LOC111122822</name>
    <name evidence="6 7" type="synonym">LOC111123585</name>
</gene>
<dbReference type="GeneID" id="111122822"/>
<sequence length="326" mass="37305">MPRFRSMDIGGYTSRRSMLEREKAVDGARNPGASKFGHSLAEINSKKDKSLMRELRKIENEIKSMSLQMNQRKKTFVKSCHVLNYDPIILVERPPSPEMRKKALAMSMGLDEDEYNQHFENETVPHYMHQLRSKQKTPSTLRTIDAFTVKNRKKKNIWEDAVERGDAPVFHSTVRPCLQLTRREQTDLQMGWALHKPRLTPDSSEVQREGLEDYRKSKTPPRSITPKSRASTAENLTNAKSIKEVGNVNNPKDSQVDSDDEFTPFITQMAKVRNHSSKTKGSDKTPKGYKRDPIVVSMKSVRFSSSIPSTPVQKKRPKLAATKITY</sequence>
<feature type="region of interest" description="Disordered" evidence="2">
    <location>
        <begin position="269"/>
        <end position="293"/>
    </location>
</feature>
<evidence type="ECO:0000313" key="7">
    <source>
        <dbReference type="RefSeq" id="XP_022321716.1"/>
    </source>
</evidence>
<dbReference type="RefSeq" id="XP_022321716.1">
    <property type="nucleotide sequence ID" value="XM_022466008.1"/>
</dbReference>
<accession>A0A8B8CZ50</accession>
<dbReference type="RefSeq" id="XP_022320518.1">
    <property type="nucleotide sequence ID" value="XM_022464810.1"/>
</dbReference>
<feature type="region of interest" description="Disordered" evidence="2">
    <location>
        <begin position="193"/>
        <end position="240"/>
    </location>
</feature>
<evidence type="ECO:0000256" key="1">
    <source>
        <dbReference type="SAM" id="Coils"/>
    </source>
</evidence>
<evidence type="ECO:0000313" key="6">
    <source>
        <dbReference type="RefSeq" id="XP_022321715.1"/>
    </source>
</evidence>
<dbReference type="KEGG" id="cvn:111123585"/>
<reference evidence="4 5" key="1">
    <citation type="submission" date="2025-04" db="UniProtKB">
        <authorList>
            <consortium name="RefSeq"/>
        </authorList>
    </citation>
    <scope>IDENTIFICATION</scope>
    <source>
        <tissue evidence="4 5">Whole sample</tissue>
    </source>
</reference>
<evidence type="ECO:0000256" key="2">
    <source>
        <dbReference type="SAM" id="MobiDB-lite"/>
    </source>
</evidence>
<evidence type="ECO:0000313" key="3">
    <source>
        <dbReference type="Proteomes" id="UP000694844"/>
    </source>
</evidence>
<evidence type="ECO:0000313" key="5">
    <source>
        <dbReference type="RefSeq" id="XP_022320519.1"/>
    </source>
</evidence>
<dbReference type="Proteomes" id="UP000694844">
    <property type="component" value="Chromosome 3"/>
</dbReference>
<feature type="compositionally biased region" description="Basic and acidic residues" evidence="2">
    <location>
        <begin position="205"/>
        <end position="216"/>
    </location>
</feature>
<feature type="compositionally biased region" description="Basic and acidic residues" evidence="2">
    <location>
        <begin position="280"/>
        <end position="293"/>
    </location>
</feature>
<feature type="compositionally biased region" description="Polar residues" evidence="2">
    <location>
        <begin position="220"/>
        <end position="240"/>
    </location>
</feature>
<proteinExistence type="predicted"/>
<feature type="coiled-coil region" evidence="1">
    <location>
        <begin position="48"/>
        <end position="75"/>
    </location>
</feature>
<dbReference type="RefSeq" id="XP_022321715.1">
    <property type="nucleotide sequence ID" value="XM_022466007.1"/>
</dbReference>